<protein>
    <recommendedName>
        <fullName evidence="3">Spindle and centriole-associated protein 1</fullName>
    </recommendedName>
    <alternativeName>
        <fullName evidence="10">Coiled-coil domain-containing protein 52</fullName>
    </alternativeName>
</protein>
<keyword evidence="6" id="KW-0498">Mitosis</keyword>
<evidence type="ECO:0000256" key="10">
    <source>
        <dbReference type="ARBA" id="ARBA00030722"/>
    </source>
</evidence>
<feature type="region of interest" description="Disordered" evidence="11">
    <location>
        <begin position="1"/>
        <end position="31"/>
    </location>
</feature>
<keyword evidence="4" id="KW-0963">Cytoplasm</keyword>
<evidence type="ECO:0000256" key="9">
    <source>
        <dbReference type="ARBA" id="ARBA00023306"/>
    </source>
</evidence>
<dbReference type="GO" id="GO:0051310">
    <property type="term" value="P:metaphase chromosome alignment"/>
    <property type="evidence" value="ECO:0007669"/>
    <property type="project" value="TreeGrafter"/>
</dbReference>
<keyword evidence="8" id="KW-0206">Cytoskeleton</keyword>
<dbReference type="GO" id="GO:0046599">
    <property type="term" value="P:regulation of centriole replication"/>
    <property type="evidence" value="ECO:0007669"/>
    <property type="project" value="TreeGrafter"/>
</dbReference>
<dbReference type="GO" id="GO:0005814">
    <property type="term" value="C:centriole"/>
    <property type="evidence" value="ECO:0007669"/>
    <property type="project" value="UniProtKB-SubCell"/>
</dbReference>
<evidence type="ECO:0000313" key="12">
    <source>
        <dbReference type="EMBL" id="KAG8431751.1"/>
    </source>
</evidence>
<feature type="compositionally biased region" description="Polar residues" evidence="11">
    <location>
        <begin position="435"/>
        <end position="453"/>
    </location>
</feature>
<gene>
    <name evidence="12" type="ORF">GDO86_020099</name>
</gene>
<proteinExistence type="predicted"/>
<evidence type="ECO:0000256" key="6">
    <source>
        <dbReference type="ARBA" id="ARBA00022776"/>
    </source>
</evidence>
<feature type="compositionally biased region" description="Low complexity" evidence="11">
    <location>
        <begin position="454"/>
        <end position="493"/>
    </location>
</feature>
<comment type="caution">
    <text evidence="12">The sequence shown here is derived from an EMBL/GenBank/DDBJ whole genome shotgun (WGS) entry which is preliminary data.</text>
</comment>
<reference evidence="12" key="1">
    <citation type="thesis" date="2020" institute="ProQuest LLC" country="789 East Eisenhower Parkway, Ann Arbor, MI, USA">
        <title>Comparative Genomics and Chromosome Evolution.</title>
        <authorList>
            <person name="Mudd A.B."/>
        </authorList>
    </citation>
    <scope>NUCLEOTIDE SEQUENCE</scope>
    <source>
        <strain evidence="12">Female2</strain>
        <tissue evidence="12">Blood</tissue>
    </source>
</reference>
<dbReference type="GO" id="GO:0005813">
    <property type="term" value="C:centrosome"/>
    <property type="evidence" value="ECO:0007669"/>
    <property type="project" value="TreeGrafter"/>
</dbReference>
<evidence type="ECO:0000256" key="4">
    <source>
        <dbReference type="ARBA" id="ARBA00022490"/>
    </source>
</evidence>
<dbReference type="OrthoDB" id="6361178at2759"/>
<comment type="subcellular location">
    <subcellularLocation>
        <location evidence="1">Cytoplasm</location>
        <location evidence="1">Cytoskeleton</location>
        <location evidence="1">Microtubule organizing center</location>
        <location evidence="1">Centrosome</location>
        <location evidence="1">Centriole</location>
    </subcellularLocation>
    <subcellularLocation>
        <location evidence="2">Cytoplasm</location>
        <location evidence="2">Cytoskeleton</location>
        <location evidence="2">Spindle</location>
    </subcellularLocation>
</comment>
<organism evidence="12 13">
    <name type="scientific">Hymenochirus boettgeri</name>
    <name type="common">Congo dwarf clawed frog</name>
    <dbReference type="NCBI Taxonomy" id="247094"/>
    <lineage>
        <taxon>Eukaryota</taxon>
        <taxon>Metazoa</taxon>
        <taxon>Chordata</taxon>
        <taxon>Craniata</taxon>
        <taxon>Vertebrata</taxon>
        <taxon>Euteleostomi</taxon>
        <taxon>Amphibia</taxon>
        <taxon>Batrachia</taxon>
        <taxon>Anura</taxon>
        <taxon>Pipoidea</taxon>
        <taxon>Pipidae</taxon>
        <taxon>Pipinae</taxon>
        <taxon>Hymenochirus</taxon>
    </lineage>
</organism>
<dbReference type="EMBL" id="JAACNH010000077">
    <property type="protein sequence ID" value="KAG8431751.1"/>
    <property type="molecule type" value="Genomic_DNA"/>
</dbReference>
<evidence type="ECO:0000256" key="8">
    <source>
        <dbReference type="ARBA" id="ARBA00023212"/>
    </source>
</evidence>
<keyword evidence="7" id="KW-0175">Coiled coil</keyword>
<name>A0A8T2IML6_9PIPI</name>
<accession>A0A8T2IML6</accession>
<evidence type="ECO:0000256" key="5">
    <source>
        <dbReference type="ARBA" id="ARBA00022618"/>
    </source>
</evidence>
<dbReference type="InterPro" id="IPR031387">
    <property type="entry name" value="SPICE1"/>
</dbReference>
<dbReference type="Proteomes" id="UP000812440">
    <property type="component" value="Unassembled WGS sequence"/>
</dbReference>
<dbReference type="GO" id="GO:0005819">
    <property type="term" value="C:spindle"/>
    <property type="evidence" value="ECO:0007669"/>
    <property type="project" value="UniProtKB-SubCell"/>
</dbReference>
<feature type="region of interest" description="Disordered" evidence="11">
    <location>
        <begin position="435"/>
        <end position="518"/>
    </location>
</feature>
<dbReference type="PANTHER" id="PTHR31167:SF3">
    <property type="entry name" value="SPINDLE AND CENTRIOLE-ASSOCIATED PROTEIN 1"/>
    <property type="match status" value="1"/>
</dbReference>
<feature type="region of interest" description="Disordered" evidence="11">
    <location>
        <begin position="371"/>
        <end position="403"/>
    </location>
</feature>
<evidence type="ECO:0000256" key="1">
    <source>
        <dbReference type="ARBA" id="ARBA00004114"/>
    </source>
</evidence>
<feature type="compositionally biased region" description="Basic residues" evidence="11">
    <location>
        <begin position="18"/>
        <end position="27"/>
    </location>
</feature>
<dbReference type="AlphaFoldDB" id="A0A8T2IML6"/>
<dbReference type="GO" id="GO:0051301">
    <property type="term" value="P:cell division"/>
    <property type="evidence" value="ECO:0007669"/>
    <property type="project" value="UniProtKB-KW"/>
</dbReference>
<dbReference type="GO" id="GO:0090307">
    <property type="term" value="P:mitotic spindle assembly"/>
    <property type="evidence" value="ECO:0007669"/>
    <property type="project" value="InterPro"/>
</dbReference>
<keyword evidence="5" id="KW-0132">Cell division</keyword>
<evidence type="ECO:0000256" key="11">
    <source>
        <dbReference type="SAM" id="MobiDB-lite"/>
    </source>
</evidence>
<dbReference type="PANTHER" id="PTHR31167">
    <property type="entry name" value="SPINDLE AND CENTRIOLE ASSOCIATED PROTEIN 1 SPICE1"/>
    <property type="match status" value="1"/>
</dbReference>
<evidence type="ECO:0000313" key="13">
    <source>
        <dbReference type="Proteomes" id="UP000812440"/>
    </source>
</evidence>
<feature type="compositionally biased region" description="Polar residues" evidence="11">
    <location>
        <begin position="371"/>
        <end position="384"/>
    </location>
</feature>
<keyword evidence="13" id="KW-1185">Reference proteome</keyword>
<evidence type="ECO:0000256" key="7">
    <source>
        <dbReference type="ARBA" id="ARBA00023054"/>
    </source>
</evidence>
<sequence>MFYSRTGRTSSNLSTNKKQTKAKKKTQARKEWDSSVNDLTVYRATNEELEQRREIHKSKNQWAARWELHNKVKKKEHRGTPDLLENTRLALMKEILSDQYLMNDVLERSDKALAIVKDLFGDAPRRHTGFPNVTIAPSSELETSCGPIAQKRDRPTQLSILSESIMDSHTGDFCASVSSEFDWSSSNQSSLGLLNGMVQEVVQDLEAYEETDRERDLLLLQEVKERHHLQGELVEQKMMIDALTAELLTLKEGSDICQTEVKPNRTGQSDVETFSMEEPRVASSIPVHLFQQAIMLSPPRQKTITEFSDQSARGADVNQPPHIGSVTQELVTSRLEKEGSKYWNNGDLTSQMEELYRQNAALKAQLQQMNISTGPNTPKSSISAPSREELNGEADSDTLQGRVTPVPMSLEMRIAELNRQSAEARDKLLKLIEQQKQNTVSPTLSPITPQGRQTDPSLDSTSPLSSRSSRTRVSGGPKKSPSSVSSSYSSLRSAPIGQGPQGEKTGGEGWFALSAHIS</sequence>
<evidence type="ECO:0000256" key="3">
    <source>
        <dbReference type="ARBA" id="ARBA00018313"/>
    </source>
</evidence>
<feature type="compositionally biased region" description="Polar residues" evidence="11">
    <location>
        <begin position="1"/>
        <end position="16"/>
    </location>
</feature>
<dbReference type="Pfam" id="PF15678">
    <property type="entry name" value="SPICE"/>
    <property type="match status" value="1"/>
</dbReference>
<keyword evidence="9" id="KW-0131">Cell cycle</keyword>
<evidence type="ECO:0000256" key="2">
    <source>
        <dbReference type="ARBA" id="ARBA00004186"/>
    </source>
</evidence>